<dbReference type="Gene3D" id="3.30.530.20">
    <property type="match status" value="1"/>
</dbReference>
<organism evidence="1 2">
    <name type="scientific">Yoonia ponticola</name>
    <dbReference type="NCBI Taxonomy" id="1524255"/>
    <lineage>
        <taxon>Bacteria</taxon>
        <taxon>Pseudomonadati</taxon>
        <taxon>Pseudomonadota</taxon>
        <taxon>Alphaproteobacteria</taxon>
        <taxon>Rhodobacterales</taxon>
        <taxon>Paracoccaceae</taxon>
        <taxon>Yoonia</taxon>
    </lineage>
</organism>
<dbReference type="CDD" id="cd07812">
    <property type="entry name" value="SRPBCC"/>
    <property type="match status" value="1"/>
</dbReference>
<gene>
    <name evidence="1" type="ORF">FHS72_000618</name>
</gene>
<name>A0A7W9BIC2_9RHOB</name>
<evidence type="ECO:0008006" key="3">
    <source>
        <dbReference type="Google" id="ProtNLM"/>
    </source>
</evidence>
<proteinExistence type="predicted"/>
<dbReference type="SUPFAM" id="SSF55961">
    <property type="entry name" value="Bet v1-like"/>
    <property type="match status" value="1"/>
</dbReference>
<keyword evidence="2" id="KW-1185">Reference proteome</keyword>
<evidence type="ECO:0000313" key="2">
    <source>
        <dbReference type="Proteomes" id="UP000535415"/>
    </source>
</evidence>
<sequence length="155" mass="16898">MKFTTHKDIDAPIDYVFQKVANFDGYERQALRRGAQVDRVDGMGPVRVGSAWDVAFTFRGKNRNLRATVTTIAAPEALEIDTVATGLNSVTKVDLIALSPKTTRVAVSVTMTAKSLSARLLLQSLKLAKGNLNKRFAGRVDDQVGGIEADYRRGS</sequence>
<evidence type="ECO:0000313" key="1">
    <source>
        <dbReference type="EMBL" id="MBB5721011.1"/>
    </source>
</evidence>
<protein>
    <recommendedName>
        <fullName evidence="3">SRPBCC family protein</fullName>
    </recommendedName>
</protein>
<dbReference type="RefSeq" id="WP_183525413.1">
    <property type="nucleotide sequence ID" value="NZ_JACIJM010000002.1"/>
</dbReference>
<accession>A0A7W9BIC2</accession>
<comment type="caution">
    <text evidence="1">The sequence shown here is derived from an EMBL/GenBank/DDBJ whole genome shotgun (WGS) entry which is preliminary data.</text>
</comment>
<reference evidence="1 2" key="1">
    <citation type="submission" date="2020-08" db="EMBL/GenBank/DDBJ databases">
        <title>Genomic Encyclopedia of Type Strains, Phase IV (KMG-IV): sequencing the most valuable type-strain genomes for metagenomic binning, comparative biology and taxonomic classification.</title>
        <authorList>
            <person name="Goeker M."/>
        </authorList>
    </citation>
    <scope>NUCLEOTIDE SEQUENCE [LARGE SCALE GENOMIC DNA]</scope>
    <source>
        <strain evidence="1 2">DSM 101064</strain>
    </source>
</reference>
<dbReference type="InterPro" id="IPR023393">
    <property type="entry name" value="START-like_dom_sf"/>
</dbReference>
<dbReference type="AlphaFoldDB" id="A0A7W9BIC2"/>
<dbReference type="EMBL" id="JACIJM010000002">
    <property type="protein sequence ID" value="MBB5721011.1"/>
    <property type="molecule type" value="Genomic_DNA"/>
</dbReference>
<dbReference type="Proteomes" id="UP000535415">
    <property type="component" value="Unassembled WGS sequence"/>
</dbReference>